<name>A0AAQ1QYV1_9PSED</name>
<dbReference type="AlphaFoldDB" id="A0AAQ1QYV1"/>
<dbReference type="EMBL" id="FOLS01000028">
    <property type="protein sequence ID" value="SFD52450.1"/>
    <property type="molecule type" value="Genomic_DNA"/>
</dbReference>
<evidence type="ECO:0000313" key="2">
    <source>
        <dbReference type="Proteomes" id="UP000183385"/>
    </source>
</evidence>
<keyword evidence="2" id="KW-1185">Reference proteome</keyword>
<sequence length="176" mass="19027">MADLIPYRLLVLQRLTALLEGIDALDQNGQPYVLAGSVYRGRIEFGSDTPLPAVSILESPTPANGVFAGEAEVRSEAWVLLIQGWAVDDALNPSDPAYWLAAAVEQRLSLITATRDDGSGRPLDAVNYLLGKLIAGIEVGPHVVRPLDQKTSSRACFYLPVRVALARSIGEPYRSQ</sequence>
<gene>
    <name evidence="1" type="ORF">SAMN05216577_12837</name>
</gene>
<protein>
    <submittedName>
        <fullName evidence="1">Uncharacterized protein</fullName>
    </submittedName>
</protein>
<reference evidence="1 2" key="1">
    <citation type="submission" date="2016-10" db="EMBL/GenBank/DDBJ databases">
        <authorList>
            <person name="Varghese N."/>
            <person name="Submissions S."/>
        </authorList>
    </citation>
    <scope>NUCLEOTIDE SEQUENCE [LARGE SCALE GENOMIC DNA]</scope>
    <source>
        <strain evidence="1 2">LMG 18378</strain>
    </source>
</reference>
<dbReference type="RefSeq" id="WP_074983552.1">
    <property type="nucleotide sequence ID" value="NZ_FOLS01000028.1"/>
</dbReference>
<dbReference type="Proteomes" id="UP000183385">
    <property type="component" value="Unassembled WGS sequence"/>
</dbReference>
<evidence type="ECO:0000313" key="1">
    <source>
        <dbReference type="EMBL" id="SFD52450.1"/>
    </source>
</evidence>
<accession>A0AAQ1QYV1</accession>
<proteinExistence type="predicted"/>
<comment type="caution">
    <text evidence="1">The sequence shown here is derived from an EMBL/GenBank/DDBJ whole genome shotgun (WGS) entry which is preliminary data.</text>
</comment>
<organism evidence="1 2">
    <name type="scientific">Pseudomonas citronellolis</name>
    <dbReference type="NCBI Taxonomy" id="53408"/>
    <lineage>
        <taxon>Bacteria</taxon>
        <taxon>Pseudomonadati</taxon>
        <taxon>Pseudomonadota</taxon>
        <taxon>Gammaproteobacteria</taxon>
        <taxon>Pseudomonadales</taxon>
        <taxon>Pseudomonadaceae</taxon>
        <taxon>Pseudomonas</taxon>
    </lineage>
</organism>